<feature type="non-terminal residue" evidence="2">
    <location>
        <position position="506"/>
    </location>
</feature>
<evidence type="ECO:0000313" key="3">
    <source>
        <dbReference type="Proteomes" id="UP001519460"/>
    </source>
</evidence>
<feature type="non-terminal residue" evidence="2">
    <location>
        <position position="1"/>
    </location>
</feature>
<keyword evidence="3" id="KW-1185">Reference proteome</keyword>
<feature type="compositionally biased region" description="Polar residues" evidence="1">
    <location>
        <begin position="343"/>
        <end position="359"/>
    </location>
</feature>
<dbReference type="AlphaFoldDB" id="A0ABD0JPB0"/>
<dbReference type="Proteomes" id="UP001519460">
    <property type="component" value="Unassembled WGS sequence"/>
</dbReference>
<evidence type="ECO:0000313" key="2">
    <source>
        <dbReference type="EMBL" id="KAK7476643.1"/>
    </source>
</evidence>
<sequence length="506" mass="50957">PLEQTCPYPRSSRAQAQGTLTTAEMMQTYVPLRLQERLMNAGRTGFIKPTLYFEEHGCVDPKMALPPGTRTPGLTLSCSSQQSQMVCQQVGAALGGGEAAGGGLNMNSFVMQMMPGYKRLMFQRPSANSMNSMSGGQTGMNSMSGGQTGMNSMMSGGQTGMNSMMSGGQTDMNSMMSGGQTDMNSMMSGGQTGMNSMMSGGQTGTNSMMSGGNTNPLDALFGATGTASGSTGQPTSTSSTSGTTPQPAPAGATTQPPASMSGPLSNGPSPWEAMFVGQTGTVPGRKKRQASFGIQSLYDSLYRPHMVQGPTLLSGAASIPTGANQQNSISSTSQQSTFGSAGAPQTGSNTGGSLLQSTGGVLPQGAATPSVSSSTTMNAGMGTSPSTGGLMNMMSNMMSGASSQGGSLPVGAASPSSTGGMSSFFGSMFGGAGAGAGAGSGAAAGPEPGIEMCSSILPMLLANAGVEGPLGSPEAMEMMADVRKQMLPMQCQEFPMMNFRMCCPGT</sequence>
<comment type="caution">
    <text evidence="2">The sequence shown here is derived from an EMBL/GenBank/DDBJ whole genome shotgun (WGS) entry which is preliminary data.</text>
</comment>
<feature type="compositionally biased region" description="Polar residues" evidence="1">
    <location>
        <begin position="128"/>
        <end position="216"/>
    </location>
</feature>
<reference evidence="2 3" key="1">
    <citation type="journal article" date="2023" name="Sci. Data">
        <title>Genome assembly of the Korean intertidal mud-creeper Batillaria attramentaria.</title>
        <authorList>
            <person name="Patra A.K."/>
            <person name="Ho P.T."/>
            <person name="Jun S."/>
            <person name="Lee S.J."/>
            <person name="Kim Y."/>
            <person name="Won Y.J."/>
        </authorList>
    </citation>
    <scope>NUCLEOTIDE SEQUENCE [LARGE SCALE GENOMIC DNA]</scope>
    <source>
        <strain evidence="2">Wonlab-2016</strain>
    </source>
</reference>
<name>A0ABD0JPB0_9CAEN</name>
<protein>
    <submittedName>
        <fullName evidence="2">Uncharacterized protein</fullName>
    </submittedName>
</protein>
<proteinExistence type="predicted"/>
<feature type="region of interest" description="Disordered" evidence="1">
    <location>
        <begin position="318"/>
        <end position="383"/>
    </location>
</feature>
<dbReference type="EMBL" id="JACVVK020000370">
    <property type="protein sequence ID" value="KAK7476643.1"/>
    <property type="molecule type" value="Genomic_DNA"/>
</dbReference>
<feature type="compositionally biased region" description="Low complexity" evidence="1">
    <location>
        <begin position="222"/>
        <end position="258"/>
    </location>
</feature>
<gene>
    <name evidence="2" type="ORF">BaRGS_00032118</name>
</gene>
<evidence type="ECO:0000256" key="1">
    <source>
        <dbReference type="SAM" id="MobiDB-lite"/>
    </source>
</evidence>
<feature type="compositionally biased region" description="Low complexity" evidence="1">
    <location>
        <begin position="324"/>
        <end position="337"/>
    </location>
</feature>
<feature type="region of interest" description="Disordered" evidence="1">
    <location>
        <begin position="128"/>
        <end position="276"/>
    </location>
</feature>
<organism evidence="2 3">
    <name type="scientific">Batillaria attramentaria</name>
    <dbReference type="NCBI Taxonomy" id="370345"/>
    <lineage>
        <taxon>Eukaryota</taxon>
        <taxon>Metazoa</taxon>
        <taxon>Spiralia</taxon>
        <taxon>Lophotrochozoa</taxon>
        <taxon>Mollusca</taxon>
        <taxon>Gastropoda</taxon>
        <taxon>Caenogastropoda</taxon>
        <taxon>Sorbeoconcha</taxon>
        <taxon>Cerithioidea</taxon>
        <taxon>Batillariidae</taxon>
        <taxon>Batillaria</taxon>
    </lineage>
</organism>
<feature type="compositionally biased region" description="Polar residues" evidence="1">
    <location>
        <begin position="367"/>
        <end position="383"/>
    </location>
</feature>
<accession>A0ABD0JPB0</accession>